<reference evidence="1 2" key="1">
    <citation type="journal article" date="2013" name="Int. J. Syst. Evol. Microbiol.">
        <title>Aquimarina gracilis sp. nov., isolated from the gut microflora of a mussel, Mytilus coruscus, and emended description of Aquimarina spongiae.</title>
        <authorList>
            <person name="Park S.C."/>
            <person name="Choe H.N."/>
            <person name="Baik K.S."/>
            <person name="Seong C.N."/>
        </authorList>
    </citation>
    <scope>NUCLEOTIDE SEQUENCE [LARGE SCALE GENOMIC DNA]</scope>
    <source>
        <strain evidence="1 2">PSC32</strain>
    </source>
</reference>
<name>A0ABU5ZVN1_9FLAO</name>
<gene>
    <name evidence="1" type="ORF">U6A24_10625</name>
</gene>
<organism evidence="1 2">
    <name type="scientific">Aquimarina gracilis</name>
    <dbReference type="NCBI Taxonomy" id="874422"/>
    <lineage>
        <taxon>Bacteria</taxon>
        <taxon>Pseudomonadati</taxon>
        <taxon>Bacteroidota</taxon>
        <taxon>Flavobacteriia</taxon>
        <taxon>Flavobacteriales</taxon>
        <taxon>Flavobacteriaceae</taxon>
        <taxon>Aquimarina</taxon>
    </lineage>
</organism>
<sequence length="190" mass="22094">MTVSNTIHLKNKIIPEIIINEVGTALSYYPELANTNIEFKMKPSLNKSFMKAQPKLSSFFKSKGKREYIILISQTFDIDGIRLPLSDIPKDILIGWLGHELGHIMDYKNRSNFNLIGFGIRYFFSQNYIREAERLADTYAITHGMEKYILVTKRFILNNGSLPQIYKDRIKRLYLSPDEILLLVKELESK</sequence>
<dbReference type="RefSeq" id="WP_324179948.1">
    <property type="nucleotide sequence ID" value="NZ_BAABAW010000006.1"/>
</dbReference>
<dbReference type="EMBL" id="JAYKLX010000005">
    <property type="protein sequence ID" value="MEB3345917.1"/>
    <property type="molecule type" value="Genomic_DNA"/>
</dbReference>
<evidence type="ECO:0008006" key="3">
    <source>
        <dbReference type="Google" id="ProtNLM"/>
    </source>
</evidence>
<evidence type="ECO:0000313" key="2">
    <source>
        <dbReference type="Proteomes" id="UP001327027"/>
    </source>
</evidence>
<accession>A0ABU5ZVN1</accession>
<proteinExistence type="predicted"/>
<dbReference type="Proteomes" id="UP001327027">
    <property type="component" value="Unassembled WGS sequence"/>
</dbReference>
<comment type="caution">
    <text evidence="1">The sequence shown here is derived from an EMBL/GenBank/DDBJ whole genome shotgun (WGS) entry which is preliminary data.</text>
</comment>
<protein>
    <recommendedName>
        <fullName evidence="3">Peptidase M48-like protein</fullName>
    </recommendedName>
</protein>
<evidence type="ECO:0000313" key="1">
    <source>
        <dbReference type="EMBL" id="MEB3345917.1"/>
    </source>
</evidence>
<keyword evidence="2" id="KW-1185">Reference proteome</keyword>